<keyword evidence="4 9" id="KW-0812">Transmembrane</keyword>
<feature type="compositionally biased region" description="Basic and acidic residues" evidence="8">
    <location>
        <begin position="1"/>
        <end position="21"/>
    </location>
</feature>
<comment type="caution">
    <text evidence="10">The sequence shown here is derived from an EMBL/GenBank/DDBJ whole genome shotgun (WGS) entry which is preliminary data.</text>
</comment>
<keyword evidence="5 9" id="KW-1133">Transmembrane helix</keyword>
<evidence type="ECO:0000256" key="4">
    <source>
        <dbReference type="ARBA" id="ARBA00022692"/>
    </source>
</evidence>
<sequence length="373" mass="40141">MSEGGEKTELPTPKKERDARAKGQVARSQELVTTASLLGVVAYVWVTFPGTVTTIVSMLDAVAADGAQDFHTRANVAIEAVARGAVSILAPLLLVTIVVGIAANYLQIGSLFALQGITPSLSKISPASGFKRIFSKKQLVEILKALLKIAALAVVVFGIVREAMGAYVVGLPCGMPCLAGITAATLAQILASSALVFIVVAVADLAWQRYSHTKELMMTKDEVKREYKESEGDPHVKGHRRQLAFELVMGDGGHAQKKPTALVVNPTHIAVAILYEPPDVPLPLVIDRARGDRAVRLRAAAEEAGVPVFRHVKLARGLYAAATPQGEVPDEWLQAVAEILAWVERHRDRLYQQPLGHGVLDIEDGDHRSDLRN</sequence>
<evidence type="ECO:0000256" key="1">
    <source>
        <dbReference type="ARBA" id="ARBA00004651"/>
    </source>
</evidence>
<name>A0ABT1LDD9_9HYPH</name>
<dbReference type="Proteomes" id="UP001205890">
    <property type="component" value="Unassembled WGS sequence"/>
</dbReference>
<dbReference type="InterPro" id="IPR006135">
    <property type="entry name" value="T3SS_substrate_exporter"/>
</dbReference>
<evidence type="ECO:0000256" key="5">
    <source>
        <dbReference type="ARBA" id="ARBA00022989"/>
    </source>
</evidence>
<accession>A0ABT1LDD9</accession>
<dbReference type="PRINTS" id="PR00950">
    <property type="entry name" value="TYPE3IMSPROT"/>
</dbReference>
<evidence type="ECO:0000256" key="3">
    <source>
        <dbReference type="ARBA" id="ARBA00022475"/>
    </source>
</evidence>
<evidence type="ECO:0000313" key="10">
    <source>
        <dbReference type="EMBL" id="MCP8939527.1"/>
    </source>
</evidence>
<protein>
    <submittedName>
        <fullName evidence="10">Type III secretion system export apparatus subunit SctU</fullName>
    </submittedName>
</protein>
<evidence type="ECO:0000313" key="11">
    <source>
        <dbReference type="Proteomes" id="UP001205890"/>
    </source>
</evidence>
<evidence type="ECO:0000256" key="7">
    <source>
        <dbReference type="ARBA" id="ARBA00023136"/>
    </source>
</evidence>
<organism evidence="10 11">
    <name type="scientific">Alsobacter ponti</name>
    <dbReference type="NCBI Taxonomy" id="2962936"/>
    <lineage>
        <taxon>Bacteria</taxon>
        <taxon>Pseudomonadati</taxon>
        <taxon>Pseudomonadota</taxon>
        <taxon>Alphaproteobacteria</taxon>
        <taxon>Hyphomicrobiales</taxon>
        <taxon>Alsobacteraceae</taxon>
        <taxon>Alsobacter</taxon>
    </lineage>
</organism>
<dbReference type="InterPro" id="IPR029025">
    <property type="entry name" value="T3SS_substrate_exporter_C"/>
</dbReference>
<keyword evidence="6" id="KW-0843">Virulence</keyword>
<comment type="similarity">
    <text evidence="2">Belongs to the type III secretion exporter family.</text>
</comment>
<dbReference type="RefSeq" id="WP_254743178.1">
    <property type="nucleotide sequence ID" value="NZ_JANCLU010000012.1"/>
</dbReference>
<dbReference type="NCBIfam" id="TIGR01404">
    <property type="entry name" value="FlhB_rel_III"/>
    <property type="match status" value="1"/>
</dbReference>
<evidence type="ECO:0000256" key="9">
    <source>
        <dbReference type="SAM" id="Phobius"/>
    </source>
</evidence>
<dbReference type="Gene3D" id="3.40.1690.10">
    <property type="entry name" value="secretion proteins EscU"/>
    <property type="match status" value="1"/>
</dbReference>
<proteinExistence type="inferred from homology"/>
<keyword evidence="7 9" id="KW-0472">Membrane</keyword>
<keyword evidence="11" id="KW-1185">Reference proteome</keyword>
<dbReference type="InterPro" id="IPR006307">
    <property type="entry name" value="BsaZ-like"/>
</dbReference>
<feature type="region of interest" description="Disordered" evidence="8">
    <location>
        <begin position="1"/>
        <end position="23"/>
    </location>
</feature>
<gene>
    <name evidence="10" type="primary">sctU</name>
    <name evidence="10" type="ORF">NK718_13455</name>
</gene>
<evidence type="ECO:0000256" key="6">
    <source>
        <dbReference type="ARBA" id="ARBA00023026"/>
    </source>
</evidence>
<dbReference type="EMBL" id="JANCLU010000012">
    <property type="protein sequence ID" value="MCP8939527.1"/>
    <property type="molecule type" value="Genomic_DNA"/>
</dbReference>
<keyword evidence="3" id="KW-1003">Cell membrane</keyword>
<comment type="subcellular location">
    <subcellularLocation>
        <location evidence="1">Cell membrane</location>
        <topology evidence="1">Multi-pass membrane protein</topology>
    </subcellularLocation>
</comment>
<feature type="transmembrane region" description="Helical" evidence="9">
    <location>
        <begin position="37"/>
        <end position="59"/>
    </location>
</feature>
<reference evidence="10 11" key="1">
    <citation type="submission" date="2022-07" db="EMBL/GenBank/DDBJ databases">
        <authorList>
            <person name="Li W.-J."/>
            <person name="Deng Q.-Q."/>
        </authorList>
    </citation>
    <scope>NUCLEOTIDE SEQUENCE [LARGE SCALE GENOMIC DNA]</scope>
    <source>
        <strain evidence="10 11">SYSU M60028</strain>
    </source>
</reference>
<dbReference type="PANTHER" id="PTHR30531:SF14">
    <property type="entry name" value="SURFACE PRESENTATION OF ANTIGENS PROTEIN SPAS"/>
    <property type="match status" value="1"/>
</dbReference>
<evidence type="ECO:0000256" key="2">
    <source>
        <dbReference type="ARBA" id="ARBA00010690"/>
    </source>
</evidence>
<dbReference type="PANTHER" id="PTHR30531">
    <property type="entry name" value="FLAGELLAR BIOSYNTHETIC PROTEIN FLHB"/>
    <property type="match status" value="1"/>
</dbReference>
<feature type="transmembrane region" description="Helical" evidence="9">
    <location>
        <begin position="181"/>
        <end position="207"/>
    </location>
</feature>
<feature type="transmembrane region" description="Helical" evidence="9">
    <location>
        <begin position="145"/>
        <end position="169"/>
    </location>
</feature>
<evidence type="ECO:0000256" key="8">
    <source>
        <dbReference type="SAM" id="MobiDB-lite"/>
    </source>
</evidence>
<dbReference type="SUPFAM" id="SSF160544">
    <property type="entry name" value="EscU C-terminal domain-like"/>
    <property type="match status" value="1"/>
</dbReference>
<feature type="transmembrane region" description="Helical" evidence="9">
    <location>
        <begin position="80"/>
        <end position="99"/>
    </location>
</feature>
<dbReference type="Pfam" id="PF01312">
    <property type="entry name" value="Bac_export_2"/>
    <property type="match status" value="1"/>
</dbReference>